<proteinExistence type="predicted"/>
<dbReference type="AlphaFoldDB" id="A0A1H5WLA1"/>
<feature type="transmembrane region" description="Helical" evidence="1">
    <location>
        <begin position="139"/>
        <end position="159"/>
    </location>
</feature>
<protein>
    <submittedName>
        <fullName evidence="2">Uncharacterized protein</fullName>
    </submittedName>
</protein>
<feature type="transmembrane region" description="Helical" evidence="1">
    <location>
        <begin position="7"/>
        <end position="23"/>
    </location>
</feature>
<feature type="transmembrane region" description="Helical" evidence="1">
    <location>
        <begin position="166"/>
        <end position="189"/>
    </location>
</feature>
<evidence type="ECO:0000313" key="3">
    <source>
        <dbReference type="Proteomes" id="UP000236726"/>
    </source>
</evidence>
<evidence type="ECO:0000313" key="2">
    <source>
        <dbReference type="EMBL" id="SEG00098.1"/>
    </source>
</evidence>
<keyword evidence="1" id="KW-1133">Transmembrane helix</keyword>
<organism evidence="2 3">
    <name type="scientific">Lachnospira multipara</name>
    <dbReference type="NCBI Taxonomy" id="28051"/>
    <lineage>
        <taxon>Bacteria</taxon>
        <taxon>Bacillati</taxon>
        <taxon>Bacillota</taxon>
        <taxon>Clostridia</taxon>
        <taxon>Lachnospirales</taxon>
        <taxon>Lachnospiraceae</taxon>
        <taxon>Lachnospira</taxon>
    </lineage>
</organism>
<name>A0A1H5WLA1_9FIRM</name>
<reference evidence="2 3" key="1">
    <citation type="submission" date="2016-10" db="EMBL/GenBank/DDBJ databases">
        <authorList>
            <person name="de Groot N.N."/>
        </authorList>
    </citation>
    <scope>NUCLEOTIDE SEQUENCE [LARGE SCALE GENOMIC DNA]</scope>
    <source>
        <strain evidence="2 3">D15d</strain>
    </source>
</reference>
<keyword evidence="1" id="KW-0472">Membrane</keyword>
<dbReference type="EMBL" id="FNUL01000016">
    <property type="protein sequence ID" value="SEG00098.1"/>
    <property type="molecule type" value="Genomic_DNA"/>
</dbReference>
<dbReference type="RefSeq" id="WP_103953349.1">
    <property type="nucleotide sequence ID" value="NZ_FNUL01000016.1"/>
</dbReference>
<dbReference type="Proteomes" id="UP000236726">
    <property type="component" value="Unassembled WGS sequence"/>
</dbReference>
<feature type="transmembrane region" description="Helical" evidence="1">
    <location>
        <begin position="209"/>
        <end position="236"/>
    </location>
</feature>
<feature type="transmembrane region" description="Helical" evidence="1">
    <location>
        <begin position="98"/>
        <end position="119"/>
    </location>
</feature>
<gene>
    <name evidence="2" type="ORF">SAMN05216537_11645</name>
</gene>
<keyword evidence="3" id="KW-1185">Reference proteome</keyword>
<keyword evidence="1" id="KW-0812">Transmembrane</keyword>
<feature type="transmembrane region" description="Helical" evidence="1">
    <location>
        <begin position="46"/>
        <end position="73"/>
    </location>
</feature>
<evidence type="ECO:0000256" key="1">
    <source>
        <dbReference type="SAM" id="Phobius"/>
    </source>
</evidence>
<accession>A0A1H5WLA1</accession>
<sequence>MRILSKILSVIWLPIIILVYGYFQAKYAIDSINVASYLAEGSRVDIIVITIGKIINSYMFILMTAIYAMIVSVRHEKINFKIKYKSNFSRILLEAKNYSIITFVYTFLIITIFVLYARYNIMQDINWSSSHSYYAFKTMSTSNVLFINIVIKLFLILYVNFEMIYILYNIIYHLIHMKVVSIMIEFIFINVSEYLLHVNILASYKYDSIANNINFIFILLYCLMIIVGLVALKYVVNREEYDENKT</sequence>